<dbReference type="Pfam" id="PF01047">
    <property type="entry name" value="MarR"/>
    <property type="match status" value="1"/>
</dbReference>
<dbReference type="InterPro" id="IPR039422">
    <property type="entry name" value="MarR/SlyA-like"/>
</dbReference>
<evidence type="ECO:0000313" key="6">
    <source>
        <dbReference type="Proteomes" id="UP000185596"/>
    </source>
</evidence>
<dbReference type="PANTHER" id="PTHR33164:SF57">
    <property type="entry name" value="MARR-FAMILY TRANSCRIPTIONAL REGULATOR"/>
    <property type="match status" value="1"/>
</dbReference>
<dbReference type="AlphaFoldDB" id="A0A1Q8C0P1"/>
<name>A0A1Q8C0P1_9PSEU</name>
<dbReference type="PROSITE" id="PS01117">
    <property type="entry name" value="HTH_MARR_1"/>
    <property type="match status" value="1"/>
</dbReference>
<evidence type="ECO:0000256" key="3">
    <source>
        <dbReference type="ARBA" id="ARBA00023163"/>
    </source>
</evidence>
<evidence type="ECO:0000259" key="4">
    <source>
        <dbReference type="PROSITE" id="PS50995"/>
    </source>
</evidence>
<sequence>MVAGGSGAPAAELTDADTEVGRRLAGAMFGLGKQQASLAHRMSKTGVDRSTIVLLKHMVALGPCRSSELAVAVHSDPSTVSRQVATLVRDGLVERRADPEDGRASVLAPTETGLELLEEQRRRLGLALARVVRQWEPEDVSRFLELLERFVADHERALPMLISECATARSEGEN</sequence>
<dbReference type="PANTHER" id="PTHR33164">
    <property type="entry name" value="TRANSCRIPTIONAL REGULATOR, MARR FAMILY"/>
    <property type="match status" value="1"/>
</dbReference>
<keyword evidence="6" id="KW-1185">Reference proteome</keyword>
<evidence type="ECO:0000313" key="5">
    <source>
        <dbReference type="EMBL" id="OLF07940.1"/>
    </source>
</evidence>
<evidence type="ECO:0000256" key="2">
    <source>
        <dbReference type="ARBA" id="ARBA00023125"/>
    </source>
</evidence>
<protein>
    <recommendedName>
        <fullName evidence="4">HTH marR-type domain-containing protein</fullName>
    </recommendedName>
</protein>
<dbReference type="SMART" id="SM00347">
    <property type="entry name" value="HTH_MARR"/>
    <property type="match status" value="1"/>
</dbReference>
<keyword evidence="2" id="KW-0238">DNA-binding</keyword>
<accession>A0A1Q8C0P1</accession>
<comment type="caution">
    <text evidence="5">The sequence shown here is derived from an EMBL/GenBank/DDBJ whole genome shotgun (WGS) entry which is preliminary data.</text>
</comment>
<evidence type="ECO:0000256" key="1">
    <source>
        <dbReference type="ARBA" id="ARBA00023015"/>
    </source>
</evidence>
<dbReference type="Proteomes" id="UP000185596">
    <property type="component" value="Unassembled WGS sequence"/>
</dbReference>
<dbReference type="InterPro" id="IPR036390">
    <property type="entry name" value="WH_DNA-bd_sf"/>
</dbReference>
<dbReference type="InterPro" id="IPR023187">
    <property type="entry name" value="Tscrpt_reg_MarR-type_CS"/>
</dbReference>
<dbReference type="Gene3D" id="1.10.10.10">
    <property type="entry name" value="Winged helix-like DNA-binding domain superfamily/Winged helix DNA-binding domain"/>
    <property type="match status" value="1"/>
</dbReference>
<dbReference type="RefSeq" id="WP_075130109.1">
    <property type="nucleotide sequence ID" value="NZ_MSIE01000100.1"/>
</dbReference>
<feature type="domain" description="HTH marR-type" evidence="4">
    <location>
        <begin position="17"/>
        <end position="152"/>
    </location>
</feature>
<proteinExistence type="predicted"/>
<dbReference type="STRING" id="1912961.BU204_35040"/>
<dbReference type="PROSITE" id="PS50995">
    <property type="entry name" value="HTH_MARR_2"/>
    <property type="match status" value="1"/>
</dbReference>
<reference evidence="5 6" key="1">
    <citation type="submission" date="2016-12" db="EMBL/GenBank/DDBJ databases">
        <title>The draft genome sequence of Actinophytocola sp. 11-183.</title>
        <authorList>
            <person name="Wang W."/>
            <person name="Yuan L."/>
        </authorList>
    </citation>
    <scope>NUCLEOTIDE SEQUENCE [LARGE SCALE GENOMIC DNA]</scope>
    <source>
        <strain evidence="5 6">11-183</strain>
    </source>
</reference>
<dbReference type="InterPro" id="IPR000835">
    <property type="entry name" value="HTH_MarR-typ"/>
</dbReference>
<organism evidence="5 6">
    <name type="scientific">Actinophytocola xanthii</name>
    <dbReference type="NCBI Taxonomy" id="1912961"/>
    <lineage>
        <taxon>Bacteria</taxon>
        <taxon>Bacillati</taxon>
        <taxon>Actinomycetota</taxon>
        <taxon>Actinomycetes</taxon>
        <taxon>Pseudonocardiales</taxon>
        <taxon>Pseudonocardiaceae</taxon>
    </lineage>
</organism>
<dbReference type="GO" id="GO:0006950">
    <property type="term" value="P:response to stress"/>
    <property type="evidence" value="ECO:0007669"/>
    <property type="project" value="TreeGrafter"/>
</dbReference>
<dbReference type="GO" id="GO:0003700">
    <property type="term" value="F:DNA-binding transcription factor activity"/>
    <property type="evidence" value="ECO:0007669"/>
    <property type="project" value="InterPro"/>
</dbReference>
<dbReference type="SUPFAM" id="SSF46785">
    <property type="entry name" value="Winged helix' DNA-binding domain"/>
    <property type="match status" value="1"/>
</dbReference>
<keyword evidence="3" id="KW-0804">Transcription</keyword>
<dbReference type="OrthoDB" id="5148120at2"/>
<dbReference type="EMBL" id="MSIE01000100">
    <property type="protein sequence ID" value="OLF07940.1"/>
    <property type="molecule type" value="Genomic_DNA"/>
</dbReference>
<keyword evidence="1" id="KW-0805">Transcription regulation</keyword>
<dbReference type="InterPro" id="IPR036388">
    <property type="entry name" value="WH-like_DNA-bd_sf"/>
</dbReference>
<dbReference type="GO" id="GO:0003677">
    <property type="term" value="F:DNA binding"/>
    <property type="evidence" value="ECO:0007669"/>
    <property type="project" value="UniProtKB-KW"/>
</dbReference>
<gene>
    <name evidence="5" type="ORF">BU204_35040</name>
</gene>